<feature type="compositionally biased region" description="Acidic residues" evidence="1">
    <location>
        <begin position="57"/>
        <end position="66"/>
    </location>
</feature>
<keyword evidence="3" id="KW-1185">Reference proteome</keyword>
<reference evidence="2 3" key="1">
    <citation type="submission" date="2024-03" db="EMBL/GenBank/DDBJ databases">
        <authorList>
            <person name="Martinez-Hernandez J."/>
        </authorList>
    </citation>
    <scope>NUCLEOTIDE SEQUENCE [LARGE SCALE GENOMIC DNA]</scope>
</reference>
<feature type="region of interest" description="Disordered" evidence="1">
    <location>
        <begin position="27"/>
        <end position="117"/>
    </location>
</feature>
<evidence type="ECO:0000256" key="1">
    <source>
        <dbReference type="SAM" id="MobiDB-lite"/>
    </source>
</evidence>
<evidence type="ECO:0000313" key="3">
    <source>
        <dbReference type="Proteomes" id="UP001497480"/>
    </source>
</evidence>
<proteinExistence type="predicted"/>
<feature type="compositionally biased region" description="Basic residues" evidence="1">
    <location>
        <begin position="88"/>
        <end position="97"/>
    </location>
</feature>
<protein>
    <submittedName>
        <fullName evidence="2">Uncharacterized protein</fullName>
    </submittedName>
</protein>
<evidence type="ECO:0000313" key="2">
    <source>
        <dbReference type="EMBL" id="CAL0305030.1"/>
    </source>
</evidence>
<accession>A0AAV1W6W4</accession>
<name>A0AAV1W6W4_LUPLU</name>
<sequence length="160" mass="18865">MEERLCENVTRKLEAVQYKNFLMPPREEFPAKKLEGKKKNLTKKKDEFEARLRGDTNEEDLDDNIDEQVRKAKQASLNSQYEWEQRQHFRQQTRRSRNIYEQGGSSHASGSDALRPKDIDFNLRSTDVDLVRSRSAKQPKITGHFTNAARKNLEKLWENL</sequence>
<dbReference type="EMBL" id="CAXHTB010000004">
    <property type="protein sequence ID" value="CAL0305030.1"/>
    <property type="molecule type" value="Genomic_DNA"/>
</dbReference>
<dbReference type="Proteomes" id="UP001497480">
    <property type="component" value="Unassembled WGS sequence"/>
</dbReference>
<dbReference type="AlphaFoldDB" id="A0AAV1W6W4"/>
<organism evidence="2 3">
    <name type="scientific">Lupinus luteus</name>
    <name type="common">European yellow lupine</name>
    <dbReference type="NCBI Taxonomy" id="3873"/>
    <lineage>
        <taxon>Eukaryota</taxon>
        <taxon>Viridiplantae</taxon>
        <taxon>Streptophyta</taxon>
        <taxon>Embryophyta</taxon>
        <taxon>Tracheophyta</taxon>
        <taxon>Spermatophyta</taxon>
        <taxon>Magnoliopsida</taxon>
        <taxon>eudicotyledons</taxon>
        <taxon>Gunneridae</taxon>
        <taxon>Pentapetalae</taxon>
        <taxon>rosids</taxon>
        <taxon>fabids</taxon>
        <taxon>Fabales</taxon>
        <taxon>Fabaceae</taxon>
        <taxon>Papilionoideae</taxon>
        <taxon>50 kb inversion clade</taxon>
        <taxon>genistoids sensu lato</taxon>
        <taxon>core genistoids</taxon>
        <taxon>Genisteae</taxon>
        <taxon>Lupinus</taxon>
    </lineage>
</organism>
<feature type="compositionally biased region" description="Basic and acidic residues" evidence="1">
    <location>
        <begin position="27"/>
        <end position="56"/>
    </location>
</feature>
<comment type="caution">
    <text evidence="2">The sequence shown here is derived from an EMBL/GenBank/DDBJ whole genome shotgun (WGS) entry which is preliminary data.</text>
</comment>
<gene>
    <name evidence="2" type="ORF">LLUT_LOCUS6090</name>
</gene>